<proteinExistence type="predicted"/>
<dbReference type="InterPro" id="IPR010982">
    <property type="entry name" value="Lambda_DNA-bd_dom_sf"/>
</dbReference>
<dbReference type="Pfam" id="PF01381">
    <property type="entry name" value="HTH_3"/>
    <property type="match status" value="1"/>
</dbReference>
<keyword evidence="1" id="KW-0238">DNA-binding</keyword>
<dbReference type="InterPro" id="IPR001387">
    <property type="entry name" value="Cro/C1-type_HTH"/>
</dbReference>
<dbReference type="AlphaFoldDB" id="A0A4U9ZR57"/>
<organism evidence="3 4">
    <name type="scientific">Streptococcus mitis</name>
    <dbReference type="NCBI Taxonomy" id="28037"/>
    <lineage>
        <taxon>Bacteria</taxon>
        <taxon>Bacillati</taxon>
        <taxon>Bacillota</taxon>
        <taxon>Bacilli</taxon>
        <taxon>Lactobacillales</taxon>
        <taxon>Streptococcaceae</taxon>
        <taxon>Streptococcus</taxon>
        <taxon>Streptococcus mitis group</taxon>
    </lineage>
</organism>
<dbReference type="EMBL" id="CABEHV010000004">
    <property type="protein sequence ID" value="VTS43022.1"/>
    <property type="molecule type" value="Genomic_DNA"/>
</dbReference>
<accession>A0A4U9ZR57</accession>
<dbReference type="PROSITE" id="PS50943">
    <property type="entry name" value="HTH_CROC1"/>
    <property type="match status" value="1"/>
</dbReference>
<evidence type="ECO:0000313" key="3">
    <source>
        <dbReference type="EMBL" id="VTS43022.1"/>
    </source>
</evidence>
<dbReference type="Gene3D" id="1.10.260.40">
    <property type="entry name" value="lambda repressor-like DNA-binding domains"/>
    <property type="match status" value="1"/>
</dbReference>
<dbReference type="PANTHER" id="PTHR46558">
    <property type="entry name" value="TRACRIPTIONAL REGULATORY PROTEIN-RELATED-RELATED"/>
    <property type="match status" value="1"/>
</dbReference>
<name>A0A4U9ZR57_STRMT</name>
<dbReference type="SMART" id="SM00530">
    <property type="entry name" value="HTH_XRE"/>
    <property type="match status" value="1"/>
</dbReference>
<dbReference type="GO" id="GO:0003677">
    <property type="term" value="F:DNA binding"/>
    <property type="evidence" value="ECO:0007669"/>
    <property type="project" value="UniProtKB-KW"/>
</dbReference>
<protein>
    <submittedName>
        <fullName evidence="3">DNA polymerase III subunit beta</fullName>
    </submittedName>
</protein>
<reference evidence="3 4" key="1">
    <citation type="submission" date="2019-05" db="EMBL/GenBank/DDBJ databases">
        <authorList>
            <consortium name="Pathogen Informatics"/>
        </authorList>
    </citation>
    <scope>NUCLEOTIDE SEQUENCE [LARGE SCALE GENOMIC DNA]</scope>
    <source>
        <strain evidence="3 4">NCTC11189</strain>
    </source>
</reference>
<dbReference type="CDD" id="cd00093">
    <property type="entry name" value="HTH_XRE"/>
    <property type="match status" value="1"/>
</dbReference>
<evidence type="ECO:0000256" key="1">
    <source>
        <dbReference type="ARBA" id="ARBA00023125"/>
    </source>
</evidence>
<sequence>MNRLKELRQEKKLTQQELANEIGVTKRTYIYWEKGERQIKPEKAQQLADYFKVSVGYLLGYSDVRFELEQIEKAIKNRLIDSESTINKDVFENTLKIVERARFLDLDLDTITSLYFYNCEISKVKTLNDLFDFFDSEAHDYIELLSIVEPYQADKIIQEISKFGNYNEQLSLYLDKVRAEEDFFNVTGYPVSIESEETPNNVVKIKRIENTLSDKELMALPPEEKKAYLKKVFSQINNALSSLTDNIDDAIKTVAQDQVDLLINNLIQALAKLNDIKNKG</sequence>
<dbReference type="SUPFAM" id="SSF47413">
    <property type="entry name" value="lambda repressor-like DNA-binding domains"/>
    <property type="match status" value="1"/>
</dbReference>
<feature type="domain" description="HTH cro/C1-type" evidence="2">
    <location>
        <begin position="4"/>
        <end position="58"/>
    </location>
</feature>
<evidence type="ECO:0000313" key="4">
    <source>
        <dbReference type="Proteomes" id="UP000387692"/>
    </source>
</evidence>
<evidence type="ECO:0000259" key="2">
    <source>
        <dbReference type="PROSITE" id="PS50943"/>
    </source>
</evidence>
<gene>
    <name evidence="3" type="ORF">NCTC11189_01711</name>
</gene>
<dbReference type="Proteomes" id="UP000387692">
    <property type="component" value="Unassembled WGS sequence"/>
</dbReference>
<dbReference type="PANTHER" id="PTHR46558:SF11">
    <property type="entry name" value="HTH-TYPE TRANSCRIPTIONAL REGULATOR XRE"/>
    <property type="match status" value="1"/>
</dbReference>